<dbReference type="Gene3D" id="1.25.40.10">
    <property type="entry name" value="Tetratricopeptide repeat domain"/>
    <property type="match status" value="2"/>
</dbReference>
<sequence length="808" mass="87657">MTRLWPWKKRRAASVEGGETVPGAGCVSETGSAQLSPEREIPPAGSVTAAAYATAAGRDIIGSALEAGSSVTNIYLAPAATGVSWPLLVGTPPLLASSFQDRSVLRAAIDEGRRAAGGDVRGAQVLSGGGGVGKSQLAAAYAHDASRVGTDLVLWVTAVDVQQVIAMYAHMAQLMQVPGALGADVHADAQAFLGWLASTSRKWLVVLDDVTDPAALAPWWPALNSRNGWVLATSRLKDGQLTGQGRKRVDIDVYTLAEAVTYLEHRLTGDALTHLLDGSQEQLAHELGCLPLALGHAAAYLINQQMACADYLTLLRDRERSLDEMLPSWADTENYGRQVTAALLLSRAAAEAASPRRLALPMLRLTALLDPAGHPAALWKSQPVLSHLARDDQQGPSLPVSEAEVHECLLVLHRYALITYSSSSTGREVRMHALTARAVLETTPHALQPDLARTAADALLDIWPDEPDPGHELSAVLRANTLTLRHAPRGDQSHKVFVRAGRSMVSSGLFQSALTHWQELLALLEKEQGLEADETLTARTDLACTFNEIGQYNDARLLGEQVLADRIRLRGEDDPRTQTARAVLAATYCNLGRYDEALLLEQQVLYARRRLFGDEHPDTQWACANLAVTYNQLGQHNDALPLCQQVLAARAKYLGKNHPDTFLARSNLAATYRNLGRHEEALPLCEQVLTERISLCGPNHLDTHLARANLAGTYRYLGRHNDALLLEEQVLAARVRLLGDDHPDTHRARANLAATYNDLGRHNDALLLQEQVLAARVRLLGPGHPDTFRAQTNLAATHLRLSPSEAEE</sequence>
<name>A0ABZ1LR34_9ACTN</name>
<dbReference type="SMART" id="SM00028">
    <property type="entry name" value="TPR"/>
    <property type="match status" value="5"/>
</dbReference>
<dbReference type="Pfam" id="PF13424">
    <property type="entry name" value="TPR_12"/>
    <property type="match status" value="1"/>
</dbReference>
<keyword evidence="2" id="KW-0614">Plasmid</keyword>
<dbReference type="InterPro" id="IPR019734">
    <property type="entry name" value="TPR_rpt"/>
</dbReference>
<dbReference type="SUPFAM" id="SSF48452">
    <property type="entry name" value="TPR-like"/>
    <property type="match status" value="3"/>
</dbReference>
<dbReference type="PANTHER" id="PTHR46082">
    <property type="entry name" value="ATP/GTP-BINDING PROTEIN-RELATED"/>
    <property type="match status" value="1"/>
</dbReference>
<evidence type="ECO:0000313" key="2">
    <source>
        <dbReference type="EMBL" id="WTR75891.1"/>
    </source>
</evidence>
<dbReference type="InterPro" id="IPR053137">
    <property type="entry name" value="NLR-like"/>
</dbReference>
<organism evidence="2 3">
    <name type="scientific">Streptomyces zaomyceticus</name>
    <dbReference type="NCBI Taxonomy" id="68286"/>
    <lineage>
        <taxon>Bacteria</taxon>
        <taxon>Bacillati</taxon>
        <taxon>Actinomycetota</taxon>
        <taxon>Actinomycetes</taxon>
        <taxon>Kitasatosporales</taxon>
        <taxon>Streptomycetaceae</taxon>
        <taxon>Streptomyces</taxon>
    </lineage>
</organism>
<dbReference type="EMBL" id="CP108189">
    <property type="protein sequence ID" value="WTR75891.1"/>
    <property type="molecule type" value="Genomic_DNA"/>
</dbReference>
<evidence type="ECO:0000313" key="3">
    <source>
        <dbReference type="Proteomes" id="UP001622594"/>
    </source>
</evidence>
<geneLocation type="plasmid" evidence="2 3">
    <name>unnamed1</name>
</geneLocation>
<feature type="region of interest" description="Disordered" evidence="1">
    <location>
        <begin position="1"/>
        <end position="40"/>
    </location>
</feature>
<accession>A0ABZ1LR34</accession>
<dbReference type="Proteomes" id="UP001622594">
    <property type="component" value="Plasmid unnamed1"/>
</dbReference>
<protein>
    <submittedName>
        <fullName evidence="2">FxSxx-COOH system tetratricopeptide repeat protein</fullName>
    </submittedName>
</protein>
<keyword evidence="3" id="KW-1185">Reference proteome</keyword>
<evidence type="ECO:0000256" key="1">
    <source>
        <dbReference type="SAM" id="MobiDB-lite"/>
    </source>
</evidence>
<dbReference type="Gene3D" id="3.40.50.300">
    <property type="entry name" value="P-loop containing nucleotide triphosphate hydrolases"/>
    <property type="match status" value="1"/>
</dbReference>
<dbReference type="SUPFAM" id="SSF52540">
    <property type="entry name" value="P-loop containing nucleoside triphosphate hydrolases"/>
    <property type="match status" value="1"/>
</dbReference>
<dbReference type="InterPro" id="IPR027417">
    <property type="entry name" value="P-loop_NTPase"/>
</dbReference>
<proteinExistence type="predicted"/>
<feature type="compositionally biased region" description="Basic residues" evidence="1">
    <location>
        <begin position="1"/>
        <end position="12"/>
    </location>
</feature>
<gene>
    <name evidence="2" type="primary">fxsT</name>
    <name evidence="2" type="ORF">OG814_42325</name>
</gene>
<dbReference type="RefSeq" id="WP_327166771.1">
    <property type="nucleotide sequence ID" value="NZ_CP108189.1"/>
</dbReference>
<dbReference type="NCBIfam" id="NF040586">
    <property type="entry name" value="FxSxx_TPR"/>
    <property type="match status" value="1"/>
</dbReference>
<dbReference type="InterPro" id="IPR011990">
    <property type="entry name" value="TPR-like_helical_dom_sf"/>
</dbReference>
<dbReference type="PANTHER" id="PTHR46082:SF6">
    <property type="entry name" value="AAA+ ATPASE DOMAIN-CONTAINING PROTEIN-RELATED"/>
    <property type="match status" value="1"/>
</dbReference>
<reference evidence="2 3" key="1">
    <citation type="submission" date="2022-10" db="EMBL/GenBank/DDBJ databases">
        <title>The complete genomes of actinobacterial strains from the NBC collection.</title>
        <authorList>
            <person name="Joergensen T.S."/>
            <person name="Alvarez Arevalo M."/>
            <person name="Sterndorff E.B."/>
            <person name="Faurdal D."/>
            <person name="Vuksanovic O."/>
            <person name="Mourched A.-S."/>
            <person name="Charusanti P."/>
            <person name="Shaw S."/>
            <person name="Blin K."/>
            <person name="Weber T."/>
        </authorList>
    </citation>
    <scope>NUCLEOTIDE SEQUENCE [LARGE SCALE GENOMIC DNA]</scope>
    <source>
        <strain evidence="2 3">NBC_00123</strain>
        <plasmid evidence="2 3">unnamed1</plasmid>
    </source>
</reference>
<dbReference type="Pfam" id="PF13374">
    <property type="entry name" value="TPR_10"/>
    <property type="match status" value="4"/>
</dbReference>